<dbReference type="InterPro" id="IPR043429">
    <property type="entry name" value="ArtM/GltK/GlnP/TcyL/YhdX-like"/>
</dbReference>
<comment type="similarity">
    <text evidence="2">Belongs to the binding-protein-dependent transport system permease family. HisMQ subfamily.</text>
</comment>
<feature type="domain" description="ABC transmembrane type-1" evidence="9">
    <location>
        <begin position="26"/>
        <end position="217"/>
    </location>
</feature>
<evidence type="ECO:0000256" key="8">
    <source>
        <dbReference type="RuleBase" id="RU363032"/>
    </source>
</evidence>
<keyword evidence="3 8" id="KW-0813">Transport</keyword>
<dbReference type="InterPro" id="IPR000515">
    <property type="entry name" value="MetI-like"/>
</dbReference>
<comment type="subcellular location">
    <subcellularLocation>
        <location evidence="1">Cell inner membrane</location>
        <topology evidence="1">Multi-pass membrane protein</topology>
    </subcellularLocation>
    <subcellularLocation>
        <location evidence="8">Cell membrane</location>
        <topology evidence="8">Multi-pass membrane protein</topology>
    </subcellularLocation>
</comment>
<evidence type="ECO:0000256" key="7">
    <source>
        <dbReference type="ARBA" id="ARBA00023136"/>
    </source>
</evidence>
<proteinExistence type="inferred from homology"/>
<dbReference type="AlphaFoldDB" id="A0A1R0F9E9"/>
<evidence type="ECO:0000259" key="9">
    <source>
        <dbReference type="PROSITE" id="PS50928"/>
    </source>
</evidence>
<evidence type="ECO:0000313" key="10">
    <source>
        <dbReference type="EMBL" id="OLY43597.1"/>
    </source>
</evidence>
<dbReference type="Proteomes" id="UP000187344">
    <property type="component" value="Unassembled WGS sequence"/>
</dbReference>
<feature type="transmembrane region" description="Helical" evidence="8">
    <location>
        <begin position="198"/>
        <end position="217"/>
    </location>
</feature>
<reference evidence="10 11" key="1">
    <citation type="submission" date="2016-12" db="EMBL/GenBank/DDBJ databases">
        <title>Comparative genomics of Bartonella apis.</title>
        <authorList>
            <person name="Engel P."/>
        </authorList>
    </citation>
    <scope>NUCLEOTIDE SEQUENCE [LARGE SCALE GENOMIC DNA]</scope>
    <source>
        <strain evidence="10 11">PEB0149</strain>
    </source>
</reference>
<evidence type="ECO:0000256" key="2">
    <source>
        <dbReference type="ARBA" id="ARBA00010072"/>
    </source>
</evidence>
<dbReference type="PROSITE" id="PS50928">
    <property type="entry name" value="ABC_TM1"/>
    <property type="match status" value="1"/>
</dbReference>
<dbReference type="CDD" id="cd06261">
    <property type="entry name" value="TM_PBP2"/>
    <property type="match status" value="1"/>
</dbReference>
<dbReference type="EMBL" id="LXYT01000001">
    <property type="protein sequence ID" value="OLY43597.1"/>
    <property type="molecule type" value="Genomic_DNA"/>
</dbReference>
<evidence type="ECO:0000256" key="5">
    <source>
        <dbReference type="ARBA" id="ARBA00022692"/>
    </source>
</evidence>
<feature type="transmembrane region" description="Helical" evidence="8">
    <location>
        <begin position="60"/>
        <end position="84"/>
    </location>
</feature>
<dbReference type="InterPro" id="IPR010065">
    <property type="entry name" value="AA_ABC_transptr_permease_3TM"/>
</dbReference>
<comment type="caution">
    <text evidence="10">The sequence shown here is derived from an EMBL/GenBank/DDBJ whole genome shotgun (WGS) entry which is preliminary data.</text>
</comment>
<evidence type="ECO:0000256" key="6">
    <source>
        <dbReference type="ARBA" id="ARBA00022989"/>
    </source>
</evidence>
<dbReference type="RefSeq" id="WP_075868624.1">
    <property type="nucleotide sequence ID" value="NZ_CALYQA010000004.1"/>
</dbReference>
<dbReference type="Pfam" id="PF00528">
    <property type="entry name" value="BPD_transp_1"/>
    <property type="match status" value="1"/>
</dbReference>
<dbReference type="OrthoDB" id="9809799at2"/>
<keyword evidence="6 8" id="KW-1133">Transmembrane helix</keyword>
<keyword evidence="5 8" id="KW-0812">Transmembrane</keyword>
<dbReference type="GO" id="GO:0043190">
    <property type="term" value="C:ATP-binding cassette (ABC) transporter complex"/>
    <property type="evidence" value="ECO:0007669"/>
    <property type="project" value="InterPro"/>
</dbReference>
<dbReference type="NCBIfam" id="TIGR01726">
    <property type="entry name" value="HEQRo_perm_3TM"/>
    <property type="match status" value="1"/>
</dbReference>
<evidence type="ECO:0000313" key="11">
    <source>
        <dbReference type="Proteomes" id="UP000187344"/>
    </source>
</evidence>
<dbReference type="PANTHER" id="PTHR30614">
    <property type="entry name" value="MEMBRANE COMPONENT OF AMINO ACID ABC TRANSPORTER"/>
    <property type="match status" value="1"/>
</dbReference>
<dbReference type="GO" id="GO:0022857">
    <property type="term" value="F:transmembrane transporter activity"/>
    <property type="evidence" value="ECO:0007669"/>
    <property type="project" value="InterPro"/>
</dbReference>
<feature type="transmembrane region" description="Helical" evidence="8">
    <location>
        <begin position="96"/>
        <end position="115"/>
    </location>
</feature>
<evidence type="ECO:0000256" key="3">
    <source>
        <dbReference type="ARBA" id="ARBA00022448"/>
    </source>
</evidence>
<dbReference type="GO" id="GO:0006865">
    <property type="term" value="P:amino acid transport"/>
    <property type="evidence" value="ECO:0007669"/>
    <property type="project" value="TreeGrafter"/>
</dbReference>
<evidence type="ECO:0000256" key="1">
    <source>
        <dbReference type="ARBA" id="ARBA00004429"/>
    </source>
</evidence>
<keyword evidence="4" id="KW-1003">Cell membrane</keyword>
<evidence type="ECO:0000256" key="4">
    <source>
        <dbReference type="ARBA" id="ARBA00022475"/>
    </source>
</evidence>
<sequence>MNFSFIFDNLEYLMIGAWPNGPVGGLALTLLLCVFSAVLSALFGLLSGILLVMSGHKWQLVLVAILGFFRAIPILMLIFWIYFLLPMTLGISAPKVQTIVLALSLVGGAYLGHSVAAGLRSVGDDQWAAGLALGFNRWKVLWFLILPQALPRMAPSFINQCISLTKDTSLAYIIGTQEFLTLARQIDGRLTGAYSTEIYLFVGIVYFVLCMTLSFFAERINKHYSKERQFV</sequence>
<keyword evidence="11" id="KW-1185">Reference proteome</keyword>
<dbReference type="InterPro" id="IPR035906">
    <property type="entry name" value="MetI-like_sf"/>
</dbReference>
<gene>
    <name evidence="10" type="ORF">PEB0149_010280</name>
</gene>
<name>A0A1R0F9E9_9HYPH</name>
<keyword evidence="7 8" id="KW-0472">Membrane</keyword>
<protein>
    <submittedName>
        <fullName evidence="10">Polar amino acid transport system permease protein</fullName>
    </submittedName>
</protein>
<dbReference type="PANTHER" id="PTHR30614:SF21">
    <property type="entry name" value="AMINO ACID ABC TRANSPORTER PERMEASE"/>
    <property type="match status" value="1"/>
</dbReference>
<feature type="transmembrane region" description="Helical" evidence="8">
    <location>
        <begin position="26"/>
        <end position="53"/>
    </location>
</feature>
<dbReference type="SUPFAM" id="SSF161098">
    <property type="entry name" value="MetI-like"/>
    <property type="match status" value="1"/>
</dbReference>
<dbReference type="Gene3D" id="1.10.3720.10">
    <property type="entry name" value="MetI-like"/>
    <property type="match status" value="1"/>
</dbReference>
<organism evidence="10 11">
    <name type="scientific">Bartonella apis</name>
    <dbReference type="NCBI Taxonomy" id="1686310"/>
    <lineage>
        <taxon>Bacteria</taxon>
        <taxon>Pseudomonadati</taxon>
        <taxon>Pseudomonadota</taxon>
        <taxon>Alphaproteobacteria</taxon>
        <taxon>Hyphomicrobiales</taxon>
        <taxon>Bartonellaceae</taxon>
        <taxon>Bartonella</taxon>
    </lineage>
</organism>
<accession>A0A1R0F9E9</accession>